<dbReference type="Proteomes" id="UP001519332">
    <property type="component" value="Unassembled WGS sequence"/>
</dbReference>
<evidence type="ECO:0000313" key="1">
    <source>
        <dbReference type="EMBL" id="MBP2328342.1"/>
    </source>
</evidence>
<keyword evidence="2" id="KW-1185">Reference proteome</keyword>
<comment type="caution">
    <text evidence="1">The sequence shown here is derived from an EMBL/GenBank/DDBJ whole genome shotgun (WGS) entry which is preliminary data.</text>
</comment>
<name>A0ABS4TVA5_9PSEU</name>
<protein>
    <submittedName>
        <fullName evidence="1">Uncharacterized protein</fullName>
    </submittedName>
</protein>
<evidence type="ECO:0000313" key="2">
    <source>
        <dbReference type="Proteomes" id="UP001519332"/>
    </source>
</evidence>
<organism evidence="1 2">
    <name type="scientific">Kibdelosporangium banguiense</name>
    <dbReference type="NCBI Taxonomy" id="1365924"/>
    <lineage>
        <taxon>Bacteria</taxon>
        <taxon>Bacillati</taxon>
        <taxon>Actinomycetota</taxon>
        <taxon>Actinomycetes</taxon>
        <taxon>Pseudonocardiales</taxon>
        <taxon>Pseudonocardiaceae</taxon>
        <taxon>Kibdelosporangium</taxon>
    </lineage>
</organism>
<sequence>MARRGAGILYQFEQPFIVDSGKCATRFGGAGEPLWP</sequence>
<reference evidence="1 2" key="1">
    <citation type="submission" date="2021-03" db="EMBL/GenBank/DDBJ databases">
        <title>Sequencing the genomes of 1000 actinobacteria strains.</title>
        <authorList>
            <person name="Klenk H.-P."/>
        </authorList>
    </citation>
    <scope>NUCLEOTIDE SEQUENCE [LARGE SCALE GENOMIC DNA]</scope>
    <source>
        <strain evidence="1 2">DSM 46670</strain>
    </source>
</reference>
<accession>A0ABS4TVA5</accession>
<gene>
    <name evidence="1" type="ORF">JOF56_008727</name>
</gene>
<proteinExistence type="predicted"/>
<dbReference type="EMBL" id="JAGINW010000001">
    <property type="protein sequence ID" value="MBP2328342.1"/>
    <property type="molecule type" value="Genomic_DNA"/>
</dbReference>